<organism evidence="9">
    <name type="scientific">uncultured Aureispira sp</name>
    <dbReference type="NCBI Taxonomy" id="1331704"/>
    <lineage>
        <taxon>Bacteria</taxon>
        <taxon>Pseudomonadati</taxon>
        <taxon>Bacteroidota</taxon>
        <taxon>Saprospiria</taxon>
        <taxon>Saprospirales</taxon>
        <taxon>Saprospiraceae</taxon>
        <taxon>Aureispira</taxon>
        <taxon>environmental samples</taxon>
    </lineage>
</organism>
<dbReference type="PANTHER" id="PTHR21716">
    <property type="entry name" value="TRANSMEMBRANE PROTEIN"/>
    <property type="match status" value="1"/>
</dbReference>
<comment type="subcellular location">
    <subcellularLocation>
        <location evidence="1">Cell membrane</location>
        <topology evidence="1">Multi-pass membrane protein</topology>
    </subcellularLocation>
</comment>
<evidence type="ECO:0000256" key="2">
    <source>
        <dbReference type="ARBA" id="ARBA00009773"/>
    </source>
</evidence>
<evidence type="ECO:0000256" key="3">
    <source>
        <dbReference type="ARBA" id="ARBA00022448"/>
    </source>
</evidence>
<dbReference type="GO" id="GO:0005886">
    <property type="term" value="C:plasma membrane"/>
    <property type="evidence" value="ECO:0007669"/>
    <property type="project" value="UniProtKB-SubCell"/>
</dbReference>
<keyword evidence="5 8" id="KW-0812">Transmembrane</keyword>
<feature type="transmembrane region" description="Helical" evidence="8">
    <location>
        <begin position="356"/>
        <end position="377"/>
    </location>
</feature>
<feature type="transmembrane region" description="Helical" evidence="8">
    <location>
        <begin position="397"/>
        <end position="425"/>
    </location>
</feature>
<evidence type="ECO:0000256" key="1">
    <source>
        <dbReference type="ARBA" id="ARBA00004651"/>
    </source>
</evidence>
<gene>
    <name evidence="9" type="ORF">HELGO_WM25817</name>
</gene>
<dbReference type="EMBL" id="CACVAQ010000523">
    <property type="protein sequence ID" value="CAA6829876.1"/>
    <property type="molecule type" value="Genomic_DNA"/>
</dbReference>
<feature type="transmembrane region" description="Helical" evidence="8">
    <location>
        <begin position="292"/>
        <end position="314"/>
    </location>
</feature>
<reference evidence="9" key="1">
    <citation type="submission" date="2020-01" db="EMBL/GenBank/DDBJ databases">
        <authorList>
            <person name="Meier V. D."/>
            <person name="Meier V D."/>
        </authorList>
    </citation>
    <scope>NUCLEOTIDE SEQUENCE</scope>
    <source>
        <strain evidence="9">HLG_WM_MAG_10</strain>
    </source>
</reference>
<dbReference type="PANTHER" id="PTHR21716:SF53">
    <property type="entry name" value="PERMEASE PERM-RELATED"/>
    <property type="match status" value="1"/>
</dbReference>
<keyword evidence="3" id="KW-0813">Transport</keyword>
<evidence type="ECO:0000256" key="4">
    <source>
        <dbReference type="ARBA" id="ARBA00022475"/>
    </source>
</evidence>
<keyword evidence="7 8" id="KW-0472">Membrane</keyword>
<evidence type="ECO:0000256" key="7">
    <source>
        <dbReference type="ARBA" id="ARBA00023136"/>
    </source>
</evidence>
<feature type="transmembrane region" description="Helical" evidence="8">
    <location>
        <begin position="65"/>
        <end position="87"/>
    </location>
</feature>
<accession>A0A6S6U9K0</accession>
<feature type="transmembrane region" description="Helical" evidence="8">
    <location>
        <begin position="320"/>
        <end position="349"/>
    </location>
</feature>
<dbReference type="PROSITE" id="PS51257">
    <property type="entry name" value="PROKAR_LIPOPROTEIN"/>
    <property type="match status" value="1"/>
</dbReference>
<dbReference type="AlphaFoldDB" id="A0A6S6U9K0"/>
<sequence>MQPIIRKYSRYIGAFLSIAIACLIIYYFSDIFTWVVLAWVLSLLGSPLMKLMGRIRYKNWELPNSIRALIVLLLFYGVFGLLFYIFVPVIVQQGRNLAEVDYTAIVESLEEPIAHFNDWLIEKGLSGGELSTYSEPDSTNASITIPDSSLTKPTNPSNTDTYTTIHVDSLIMANGDTLPQTHLHLKIALNVDTPTPIDSSVVITASDTPSEQLRKKMIEFVSPSQIITRSLFYMFSFFGNFMVLITSVTFIAFFFLKDEKLFGRALKTLLPSQQKDETDTALFQIKHLLTRYFSGILLQMTLITLYVTVLFSFLGLPNAFLIAFFAAIINVIPYVGPIIGTFFGMLVIISSNLDMSFYAITLPMLLKVIGVFASMQILDGFVLQPYIFSNSVSAHPLEIFIVVVVGAKLGGITGMVVAIPAYTIIRVIASVFLKEFHLVQRLTQSLTDAEEEANVGENVDIEIEN</sequence>
<name>A0A6S6U9K0_9BACT</name>
<comment type="similarity">
    <text evidence="2">Belongs to the autoinducer-2 exporter (AI-2E) (TC 2.A.86) family.</text>
</comment>
<feature type="transmembrane region" description="Helical" evidence="8">
    <location>
        <begin position="34"/>
        <end position="53"/>
    </location>
</feature>
<protein>
    <submittedName>
        <fullName evidence="9">Permease</fullName>
    </submittedName>
</protein>
<dbReference type="Pfam" id="PF01594">
    <property type="entry name" value="AI-2E_transport"/>
    <property type="match status" value="1"/>
</dbReference>
<evidence type="ECO:0000313" key="9">
    <source>
        <dbReference type="EMBL" id="CAA6829876.1"/>
    </source>
</evidence>
<keyword evidence="4" id="KW-1003">Cell membrane</keyword>
<dbReference type="InterPro" id="IPR002549">
    <property type="entry name" value="AI-2E-like"/>
</dbReference>
<feature type="transmembrane region" description="Helical" evidence="8">
    <location>
        <begin position="231"/>
        <end position="256"/>
    </location>
</feature>
<keyword evidence="6 8" id="KW-1133">Transmembrane helix</keyword>
<evidence type="ECO:0000256" key="5">
    <source>
        <dbReference type="ARBA" id="ARBA00022692"/>
    </source>
</evidence>
<evidence type="ECO:0000256" key="6">
    <source>
        <dbReference type="ARBA" id="ARBA00022989"/>
    </source>
</evidence>
<feature type="transmembrane region" description="Helical" evidence="8">
    <location>
        <begin position="12"/>
        <end position="28"/>
    </location>
</feature>
<evidence type="ECO:0000256" key="8">
    <source>
        <dbReference type="SAM" id="Phobius"/>
    </source>
</evidence>
<proteinExistence type="inferred from homology"/>